<comment type="caution">
    <text evidence="2">The sequence shown here is derived from an EMBL/GenBank/DDBJ whole genome shotgun (WGS) entry which is preliminary data.</text>
</comment>
<keyword evidence="1" id="KW-0732">Signal</keyword>
<evidence type="ECO:0008006" key="4">
    <source>
        <dbReference type="Google" id="ProtNLM"/>
    </source>
</evidence>
<reference evidence="2 3" key="1">
    <citation type="submission" date="2020-04" db="EMBL/GenBank/DDBJ databases">
        <title>Molecular characterization of pseudomonads from Agaricus bisporus reveal novel blotch 2 pathogens in Western Europe.</title>
        <authorList>
            <person name="Taparia T."/>
            <person name="Krijger M."/>
            <person name="Haynes E."/>
            <person name="Elpinstone J.G."/>
            <person name="Noble R."/>
            <person name="Van Der Wolf J."/>
        </authorList>
    </citation>
    <scope>NUCLEOTIDE SEQUENCE [LARGE SCALE GENOMIC DNA]</scope>
    <source>
        <strain evidence="2 3">F1001</strain>
    </source>
</reference>
<organism evidence="2 3">
    <name type="scientific">Pseudomonas gingeri</name>
    <dbReference type="NCBI Taxonomy" id="117681"/>
    <lineage>
        <taxon>Bacteria</taxon>
        <taxon>Pseudomonadati</taxon>
        <taxon>Pseudomonadota</taxon>
        <taxon>Gammaproteobacteria</taxon>
        <taxon>Pseudomonadales</taxon>
        <taxon>Pseudomonadaceae</taxon>
        <taxon>Pseudomonas</taxon>
    </lineage>
</organism>
<dbReference type="RefSeq" id="WP_100942102.1">
    <property type="nucleotide sequence ID" value="NZ_JACAPU010000034.1"/>
</dbReference>
<feature type="chain" id="PRO_5031349969" description="DUF1120 domain-containing protein" evidence="1">
    <location>
        <begin position="26"/>
        <end position="183"/>
    </location>
</feature>
<feature type="signal peptide" evidence="1">
    <location>
        <begin position="1"/>
        <end position="25"/>
    </location>
</feature>
<evidence type="ECO:0000313" key="2">
    <source>
        <dbReference type="EMBL" id="NWB49919.1"/>
    </source>
</evidence>
<dbReference type="Proteomes" id="UP000582981">
    <property type="component" value="Unassembled WGS sequence"/>
</dbReference>
<dbReference type="AlphaFoldDB" id="A0A7Y8BN88"/>
<protein>
    <recommendedName>
        <fullName evidence="4">DUF1120 domain-containing protein</fullName>
    </recommendedName>
</protein>
<accession>A0A7Y8BN88</accession>
<sequence>MNSRVRVVLRRCCVALVLFSAPAGANDCTLSLSQSEIELGALRSGGLSRVPGQPDLFLGTRRLSLNIACPWPTSMVLRFDGPAAGPQAFRFDRQGRFTVGLSNAQLDGKPVTLAAAQRPAEAAASHLMAPGQSLVVLARDLPVKGRFFSAQVEVDTHLPLSATRVHDETSVEGRGRFELLSSE</sequence>
<evidence type="ECO:0000313" key="3">
    <source>
        <dbReference type="Proteomes" id="UP000582981"/>
    </source>
</evidence>
<proteinExistence type="predicted"/>
<dbReference type="EMBL" id="JACAPU010000034">
    <property type="protein sequence ID" value="NWB49919.1"/>
    <property type="molecule type" value="Genomic_DNA"/>
</dbReference>
<name>A0A7Y8BN88_9PSED</name>
<evidence type="ECO:0000256" key="1">
    <source>
        <dbReference type="SAM" id="SignalP"/>
    </source>
</evidence>
<gene>
    <name evidence="2" type="ORF">HX829_25870</name>
</gene>